<keyword evidence="7 10" id="KW-0472">Membrane</keyword>
<organism evidence="11 12">
    <name type="scientific">Galerina marginata (strain CBS 339.88)</name>
    <dbReference type="NCBI Taxonomy" id="685588"/>
    <lineage>
        <taxon>Eukaryota</taxon>
        <taxon>Fungi</taxon>
        <taxon>Dikarya</taxon>
        <taxon>Basidiomycota</taxon>
        <taxon>Agaricomycotina</taxon>
        <taxon>Agaricomycetes</taxon>
        <taxon>Agaricomycetidae</taxon>
        <taxon>Agaricales</taxon>
        <taxon>Agaricineae</taxon>
        <taxon>Strophariaceae</taxon>
        <taxon>Galerina</taxon>
    </lineage>
</organism>
<feature type="region of interest" description="Disordered" evidence="9">
    <location>
        <begin position="306"/>
        <end position="345"/>
    </location>
</feature>
<evidence type="ECO:0000256" key="1">
    <source>
        <dbReference type="ARBA" id="ARBA00004141"/>
    </source>
</evidence>
<dbReference type="Pfam" id="PF00230">
    <property type="entry name" value="MIP"/>
    <property type="match status" value="1"/>
</dbReference>
<evidence type="ECO:0008006" key="13">
    <source>
        <dbReference type="Google" id="ProtNLM"/>
    </source>
</evidence>
<feature type="transmembrane region" description="Helical" evidence="10">
    <location>
        <begin position="116"/>
        <end position="138"/>
    </location>
</feature>
<evidence type="ECO:0000256" key="9">
    <source>
        <dbReference type="SAM" id="MobiDB-lite"/>
    </source>
</evidence>
<keyword evidence="12" id="KW-1185">Reference proteome</keyword>
<dbReference type="Gene3D" id="1.20.1080.10">
    <property type="entry name" value="Glycerol uptake facilitator protein"/>
    <property type="match status" value="1"/>
</dbReference>
<accession>A0A067T8E4</accession>
<proteinExistence type="inferred from homology"/>
<evidence type="ECO:0000256" key="5">
    <source>
        <dbReference type="ARBA" id="ARBA00022737"/>
    </source>
</evidence>
<dbReference type="EMBL" id="KL142379">
    <property type="protein sequence ID" value="KDR76189.1"/>
    <property type="molecule type" value="Genomic_DNA"/>
</dbReference>
<feature type="transmembrane region" description="Helical" evidence="10">
    <location>
        <begin position="207"/>
        <end position="229"/>
    </location>
</feature>
<dbReference type="InterPro" id="IPR050363">
    <property type="entry name" value="MIP/Aquaporin"/>
</dbReference>
<name>A0A067T8E4_GALM3</name>
<keyword evidence="5" id="KW-0677">Repeat</keyword>
<gene>
    <name evidence="11" type="ORF">GALMADRAFT_464632</name>
</gene>
<keyword evidence="4 8" id="KW-0812">Transmembrane</keyword>
<feature type="transmembrane region" description="Helical" evidence="10">
    <location>
        <begin position="182"/>
        <end position="201"/>
    </location>
</feature>
<dbReference type="HOGENOM" id="CLU_020019_6_1_1"/>
<keyword evidence="3 8" id="KW-0813">Transport</keyword>
<reference evidence="12" key="1">
    <citation type="journal article" date="2014" name="Proc. Natl. Acad. Sci. U.S.A.">
        <title>Extensive sampling of basidiomycete genomes demonstrates inadequacy of the white-rot/brown-rot paradigm for wood decay fungi.</title>
        <authorList>
            <person name="Riley R."/>
            <person name="Salamov A.A."/>
            <person name="Brown D.W."/>
            <person name="Nagy L.G."/>
            <person name="Floudas D."/>
            <person name="Held B.W."/>
            <person name="Levasseur A."/>
            <person name="Lombard V."/>
            <person name="Morin E."/>
            <person name="Otillar R."/>
            <person name="Lindquist E.A."/>
            <person name="Sun H."/>
            <person name="LaButti K.M."/>
            <person name="Schmutz J."/>
            <person name="Jabbour D."/>
            <person name="Luo H."/>
            <person name="Baker S.E."/>
            <person name="Pisabarro A.G."/>
            <person name="Walton J.D."/>
            <person name="Blanchette R.A."/>
            <person name="Henrissat B."/>
            <person name="Martin F."/>
            <person name="Cullen D."/>
            <person name="Hibbett D.S."/>
            <person name="Grigoriev I.V."/>
        </authorList>
    </citation>
    <scope>NUCLEOTIDE SEQUENCE [LARGE SCALE GENOMIC DNA]</scope>
    <source>
        <strain evidence="12">CBS 339.88</strain>
    </source>
</reference>
<evidence type="ECO:0000256" key="8">
    <source>
        <dbReference type="RuleBase" id="RU000477"/>
    </source>
</evidence>
<dbReference type="PANTHER" id="PTHR43829:SF14">
    <property type="entry name" value="AQUAPORIN 3"/>
    <property type="match status" value="1"/>
</dbReference>
<dbReference type="GO" id="GO:0005886">
    <property type="term" value="C:plasma membrane"/>
    <property type="evidence" value="ECO:0007669"/>
    <property type="project" value="TreeGrafter"/>
</dbReference>
<protein>
    <recommendedName>
        <fullName evidence="13">Aquaporin</fullName>
    </recommendedName>
</protein>
<comment type="subcellular location">
    <subcellularLocation>
        <location evidence="1">Membrane</location>
        <topology evidence="1">Multi-pass membrane protein</topology>
    </subcellularLocation>
</comment>
<dbReference type="PRINTS" id="PR00783">
    <property type="entry name" value="MINTRINSICP"/>
</dbReference>
<keyword evidence="6 10" id="KW-1133">Transmembrane helix</keyword>
<evidence type="ECO:0000313" key="11">
    <source>
        <dbReference type="EMBL" id="KDR76189.1"/>
    </source>
</evidence>
<dbReference type="InterPro" id="IPR000425">
    <property type="entry name" value="MIP"/>
</dbReference>
<dbReference type="Proteomes" id="UP000027222">
    <property type="component" value="Unassembled WGS sequence"/>
</dbReference>
<dbReference type="SUPFAM" id="SSF81338">
    <property type="entry name" value="Aquaporin-like"/>
    <property type="match status" value="1"/>
</dbReference>
<evidence type="ECO:0000256" key="10">
    <source>
        <dbReference type="SAM" id="Phobius"/>
    </source>
</evidence>
<evidence type="ECO:0000256" key="2">
    <source>
        <dbReference type="ARBA" id="ARBA00006175"/>
    </source>
</evidence>
<feature type="transmembrane region" description="Helical" evidence="10">
    <location>
        <begin position="32"/>
        <end position="51"/>
    </location>
</feature>
<dbReference type="STRING" id="685588.A0A067T8E4"/>
<evidence type="ECO:0000256" key="4">
    <source>
        <dbReference type="ARBA" id="ARBA00022692"/>
    </source>
</evidence>
<sequence length="345" mass="37188">MSVPLVYLRDVQKRAGIFTVWEKQRHSKTVHWAIECFAEAMGVFLYVYFGLGSQVAWVFGNIAAEAGLASIFQIGFAYCFGIVFAITVCGSTSGGHFSPAVTITMVILRGFPKAKAARYIVAQILGGYIACLVVYYQWKSFLDLAEAGLKAKGVFDAVMFTPNGVAGAFANFKLADQSMGRAFMNEFVNCTMLGIIIWAAIDPSNILIAPVMSPFIVAFGYAAAIWGYSVPSISLNAARDLGGRLAALTIWGMDAKGDGFSAISSLVNIPATVFAAVLYEIFFTDSDRVIDASHLDYIRVHANHARLPTPHGEKQDPNRPASTGSTEKGTVDMYENAPANGPTNV</sequence>
<dbReference type="GO" id="GO:0015254">
    <property type="term" value="F:glycerol channel activity"/>
    <property type="evidence" value="ECO:0007669"/>
    <property type="project" value="TreeGrafter"/>
</dbReference>
<evidence type="ECO:0000256" key="3">
    <source>
        <dbReference type="ARBA" id="ARBA00022448"/>
    </source>
</evidence>
<dbReference type="OrthoDB" id="3222at2759"/>
<dbReference type="InterPro" id="IPR023271">
    <property type="entry name" value="Aquaporin-like"/>
</dbReference>
<evidence type="ECO:0000313" key="12">
    <source>
        <dbReference type="Proteomes" id="UP000027222"/>
    </source>
</evidence>
<comment type="similarity">
    <text evidence="2 8">Belongs to the MIP/aquaporin (TC 1.A.8) family.</text>
</comment>
<feature type="transmembrane region" description="Helical" evidence="10">
    <location>
        <begin position="71"/>
        <end position="95"/>
    </location>
</feature>
<evidence type="ECO:0000256" key="6">
    <source>
        <dbReference type="ARBA" id="ARBA00022989"/>
    </source>
</evidence>
<dbReference type="PANTHER" id="PTHR43829">
    <property type="entry name" value="AQUAPORIN OR AQUAGLYCEROPORIN RELATED"/>
    <property type="match status" value="1"/>
</dbReference>
<dbReference type="AlphaFoldDB" id="A0A067T8E4"/>
<feature type="transmembrane region" description="Helical" evidence="10">
    <location>
        <begin position="158"/>
        <end position="175"/>
    </location>
</feature>
<evidence type="ECO:0000256" key="7">
    <source>
        <dbReference type="ARBA" id="ARBA00023136"/>
    </source>
</evidence>
<dbReference type="GO" id="GO:0015250">
    <property type="term" value="F:water channel activity"/>
    <property type="evidence" value="ECO:0007669"/>
    <property type="project" value="TreeGrafter"/>
</dbReference>